<sequence length="483" mass="52019">MIQKLNGRSGSTAIAPYRQSTSTNDRGPESWGTWLNRRFYSLEVVQQPIRARMCGFGDKDRRPLAPATIAKLVIRNDDNSLVNEDEIDCSFFLATADLWSADGTAERNLVLHPTSSDRYITTHAPKKRRSNAHLTPPQPPGDADDDPGQTTHTLRPIDHNQANNGILLAPAYNAEGHPYPHAQQPSTSDSITLHLPPSYPGSGNSDWPSFSTAHRSHPSSVPAANPRMHPSPPSETWHPADRSSSGEADAGPYGTWSSTPQYTATESASSAIGGTALALQTVELRGSGHAAWTQPGSPAPRGASYTTTGVVAGLQNPPYGESQYASYGQRRAQAASVSPISPLPGHAYTRTLVGPLSANACRLLDEHRRPGVFFLFQDLSIRTEGSFRLRLRLMNIGAPPAPSPGASRVHTDVSPVLAQTYTEPFDVYSAKRFPGVPDTTALSIAFGNQGQKLPLRNRHGSTKGRRRRRGDSDGSDEDSDGAS</sequence>
<reference evidence="1" key="2">
    <citation type="journal article" date="2022" name="New Phytol.">
        <title>Evolutionary transition to the ectomycorrhizal habit in the genomes of a hyperdiverse lineage of mushroom-forming fungi.</title>
        <authorList>
            <person name="Looney B."/>
            <person name="Miyauchi S."/>
            <person name="Morin E."/>
            <person name="Drula E."/>
            <person name="Courty P.E."/>
            <person name="Kohler A."/>
            <person name="Kuo A."/>
            <person name="LaButti K."/>
            <person name="Pangilinan J."/>
            <person name="Lipzen A."/>
            <person name="Riley R."/>
            <person name="Andreopoulos W."/>
            <person name="He G."/>
            <person name="Johnson J."/>
            <person name="Nolan M."/>
            <person name="Tritt A."/>
            <person name="Barry K.W."/>
            <person name="Grigoriev I.V."/>
            <person name="Nagy L.G."/>
            <person name="Hibbett D."/>
            <person name="Henrissat B."/>
            <person name="Matheny P.B."/>
            <person name="Labbe J."/>
            <person name="Martin F.M."/>
        </authorList>
    </citation>
    <scope>NUCLEOTIDE SEQUENCE</scope>
    <source>
        <strain evidence="1">HHB10654</strain>
    </source>
</reference>
<organism evidence="1 2">
    <name type="scientific">Artomyces pyxidatus</name>
    <dbReference type="NCBI Taxonomy" id="48021"/>
    <lineage>
        <taxon>Eukaryota</taxon>
        <taxon>Fungi</taxon>
        <taxon>Dikarya</taxon>
        <taxon>Basidiomycota</taxon>
        <taxon>Agaricomycotina</taxon>
        <taxon>Agaricomycetes</taxon>
        <taxon>Russulales</taxon>
        <taxon>Auriscalpiaceae</taxon>
        <taxon>Artomyces</taxon>
    </lineage>
</organism>
<dbReference type="EMBL" id="MU277187">
    <property type="protein sequence ID" value="KAI0068580.1"/>
    <property type="molecule type" value="Genomic_DNA"/>
</dbReference>
<reference evidence="1" key="1">
    <citation type="submission" date="2021-03" db="EMBL/GenBank/DDBJ databases">
        <authorList>
            <consortium name="DOE Joint Genome Institute"/>
            <person name="Ahrendt S."/>
            <person name="Looney B.P."/>
            <person name="Miyauchi S."/>
            <person name="Morin E."/>
            <person name="Drula E."/>
            <person name="Courty P.E."/>
            <person name="Chicoki N."/>
            <person name="Fauchery L."/>
            <person name="Kohler A."/>
            <person name="Kuo A."/>
            <person name="Labutti K."/>
            <person name="Pangilinan J."/>
            <person name="Lipzen A."/>
            <person name="Riley R."/>
            <person name="Andreopoulos W."/>
            <person name="He G."/>
            <person name="Johnson J."/>
            <person name="Barry K.W."/>
            <person name="Grigoriev I.V."/>
            <person name="Nagy L."/>
            <person name="Hibbett D."/>
            <person name="Henrissat B."/>
            <person name="Matheny P.B."/>
            <person name="Labbe J."/>
            <person name="Martin F."/>
        </authorList>
    </citation>
    <scope>NUCLEOTIDE SEQUENCE</scope>
    <source>
        <strain evidence="1">HHB10654</strain>
    </source>
</reference>
<name>A0ACB8TJK9_9AGAM</name>
<dbReference type="Proteomes" id="UP000814140">
    <property type="component" value="Unassembled WGS sequence"/>
</dbReference>
<protein>
    <submittedName>
        <fullName evidence="1">Uncharacterized protein</fullName>
    </submittedName>
</protein>
<gene>
    <name evidence="1" type="ORF">BV25DRAFT_1866564</name>
</gene>
<accession>A0ACB8TJK9</accession>
<evidence type="ECO:0000313" key="2">
    <source>
        <dbReference type="Proteomes" id="UP000814140"/>
    </source>
</evidence>
<proteinExistence type="predicted"/>
<keyword evidence="2" id="KW-1185">Reference proteome</keyword>
<evidence type="ECO:0000313" key="1">
    <source>
        <dbReference type="EMBL" id="KAI0068580.1"/>
    </source>
</evidence>
<comment type="caution">
    <text evidence="1">The sequence shown here is derived from an EMBL/GenBank/DDBJ whole genome shotgun (WGS) entry which is preliminary data.</text>
</comment>